<evidence type="ECO:0000313" key="9">
    <source>
        <dbReference type="Proteomes" id="UP000683585"/>
    </source>
</evidence>
<feature type="binding site" evidence="7">
    <location>
        <position position="144"/>
    </location>
    <ligand>
        <name>S-adenosyl-L-methionine</name>
        <dbReference type="ChEBI" id="CHEBI:59789"/>
    </ligand>
</feature>
<dbReference type="CDD" id="cd02440">
    <property type="entry name" value="AdoMet_MTases"/>
    <property type="match status" value="1"/>
</dbReference>
<gene>
    <name evidence="7 8" type="primary">trmB</name>
    <name evidence="8" type="ORF">PROFFT_A_05460</name>
</gene>
<comment type="function">
    <text evidence="2 7">Catalyzes the formation of N(7)-methylguanine at position 46 (m7G46) in tRNA.</text>
</comment>
<dbReference type="NCBIfam" id="TIGR00091">
    <property type="entry name" value="tRNA (guanosine(46)-N7)-methyltransferase TrmB"/>
    <property type="match status" value="1"/>
</dbReference>
<dbReference type="AlphaFoldDB" id="A0A8E4H4G2"/>
<dbReference type="SUPFAM" id="SSF53335">
    <property type="entry name" value="S-adenosyl-L-methionine-dependent methyltransferases"/>
    <property type="match status" value="1"/>
</dbReference>
<keyword evidence="5 7" id="KW-0949">S-adenosyl-L-methionine</keyword>
<keyword evidence="3 7" id="KW-0489">Methyltransferase</keyword>
<comment type="subunit">
    <text evidence="7">Monomer.</text>
</comment>
<dbReference type="UniPathway" id="UPA00989"/>
<dbReference type="HAMAP" id="MF_01057">
    <property type="entry name" value="tRNA_methyltr_TrmB"/>
    <property type="match status" value="1"/>
</dbReference>
<dbReference type="PANTHER" id="PTHR23417:SF14">
    <property type="entry name" value="PENTACOTRIPEPTIDE-REPEAT REGION OF PRORP DOMAIN-CONTAINING PROTEIN"/>
    <property type="match status" value="1"/>
</dbReference>
<dbReference type="Proteomes" id="UP000683585">
    <property type="component" value="Chromosome"/>
</dbReference>
<dbReference type="EC" id="2.1.1.33" evidence="7"/>
<name>A0A8E4H4G2_9ENTR</name>
<dbReference type="Gene3D" id="3.40.50.150">
    <property type="entry name" value="Vaccinia Virus protein VP39"/>
    <property type="match status" value="1"/>
</dbReference>
<evidence type="ECO:0000313" key="8">
    <source>
        <dbReference type="EMBL" id="CAD6511888.1"/>
    </source>
</evidence>
<sequence>MMHEIITSTLDNRNHTTDRIRSFVCRQRRLTKKQQFAIYNYWPMIGVNFQHHALDLISLFGREAPTVLEIGFGTGLSLVTMAEQHPEKNFLGIEVYYRGIAACLAAAHQANITNLRVMHHDAIEVLDKMISRQSLDMVQLFFPDPWPKTRHHKRRIVQTIFARQIKSKLKLGGFFHIATDWDKYAEHILEVINNIPGYKNMSLYNTYIPRPDSRPVTKFELLGQNLGHANWDLLFKRI</sequence>
<feature type="binding site" evidence="7">
    <location>
        <position position="121"/>
    </location>
    <ligand>
        <name>S-adenosyl-L-methionine</name>
        <dbReference type="ChEBI" id="CHEBI:59789"/>
    </ligand>
</feature>
<dbReference type="InterPro" id="IPR003358">
    <property type="entry name" value="tRNA_(Gua-N-7)_MeTrfase_Trmb"/>
</dbReference>
<accession>A0A8E4H4G2</accession>
<dbReference type="InterPro" id="IPR029063">
    <property type="entry name" value="SAM-dependent_MTases_sf"/>
</dbReference>
<keyword evidence="9" id="KW-1185">Reference proteome</keyword>
<dbReference type="EMBL" id="LR890047">
    <property type="protein sequence ID" value="CAD6511888.1"/>
    <property type="molecule type" value="Genomic_DNA"/>
</dbReference>
<keyword evidence="4 7" id="KW-0808">Transferase</keyword>
<feature type="binding site" evidence="7">
    <location>
        <begin position="217"/>
        <end position="220"/>
    </location>
    <ligand>
        <name>substrate</name>
    </ligand>
</feature>
<organism evidence="8 9">
    <name type="scientific">Candidatus Profftia tarda</name>
    <dbReference type="NCBI Taxonomy" id="1177216"/>
    <lineage>
        <taxon>Bacteria</taxon>
        <taxon>Pseudomonadati</taxon>
        <taxon>Pseudomonadota</taxon>
        <taxon>Gammaproteobacteria</taxon>
        <taxon>Enterobacterales</taxon>
        <taxon>Enterobacteriaceae</taxon>
        <taxon>Candidatus Profftia</taxon>
    </lineage>
</organism>
<comment type="similarity">
    <text evidence="7">Belongs to the class I-like SAM-binding methyltransferase superfamily. TrmB family.</text>
</comment>
<dbReference type="PROSITE" id="PS51625">
    <property type="entry name" value="SAM_MT_TRMB"/>
    <property type="match status" value="1"/>
</dbReference>
<evidence type="ECO:0000256" key="2">
    <source>
        <dbReference type="ARBA" id="ARBA00003015"/>
    </source>
</evidence>
<dbReference type="PANTHER" id="PTHR23417">
    <property type="entry name" value="3-DEOXY-D-MANNO-OCTULOSONIC-ACID TRANSFERASE/TRNA GUANINE-N 7 - -METHYLTRANSFERASE"/>
    <property type="match status" value="1"/>
</dbReference>
<comment type="pathway">
    <text evidence="7">tRNA modification; N(7)-methylguanine-tRNA biosynthesis.</text>
</comment>
<proteinExistence type="inferred from homology"/>
<feature type="binding site" evidence="7">
    <location>
        <position position="69"/>
    </location>
    <ligand>
        <name>S-adenosyl-L-methionine</name>
        <dbReference type="ChEBI" id="CHEBI:59789"/>
    </ligand>
</feature>
<feature type="binding site" evidence="7">
    <location>
        <position position="148"/>
    </location>
    <ligand>
        <name>substrate</name>
    </ligand>
</feature>
<feature type="binding site" evidence="7">
    <location>
        <position position="180"/>
    </location>
    <ligand>
        <name>substrate</name>
    </ligand>
</feature>
<protein>
    <recommendedName>
        <fullName evidence="7">tRNA (guanine-N(7)-)-methyltransferase</fullName>
        <ecNumber evidence="7">2.1.1.33</ecNumber>
    </recommendedName>
    <alternativeName>
        <fullName evidence="7">tRNA (guanine(46)-N(7))-methyltransferase</fullName>
    </alternativeName>
    <alternativeName>
        <fullName evidence="7">tRNA(m7G46)-methyltransferase</fullName>
    </alternativeName>
</protein>
<dbReference type="Pfam" id="PF02390">
    <property type="entry name" value="Methyltransf_4"/>
    <property type="match status" value="1"/>
</dbReference>
<reference evidence="8" key="1">
    <citation type="submission" date="2020-10" db="EMBL/GenBank/DDBJ databases">
        <authorList>
            <person name="Szabo G."/>
        </authorList>
    </citation>
    <scope>NUCLEOTIDE SEQUENCE</scope>
    <source>
        <strain evidence="8">PROFFT</strain>
    </source>
</reference>
<evidence type="ECO:0000256" key="3">
    <source>
        <dbReference type="ARBA" id="ARBA00022603"/>
    </source>
</evidence>
<evidence type="ECO:0000256" key="6">
    <source>
        <dbReference type="ARBA" id="ARBA00022694"/>
    </source>
</evidence>
<keyword evidence="6 7" id="KW-0819">tRNA processing</keyword>
<evidence type="ECO:0000256" key="7">
    <source>
        <dbReference type="HAMAP-Rule" id="MF_01057"/>
    </source>
</evidence>
<evidence type="ECO:0000256" key="1">
    <source>
        <dbReference type="ARBA" id="ARBA00000142"/>
    </source>
</evidence>
<feature type="binding site" evidence="7">
    <location>
        <position position="94"/>
    </location>
    <ligand>
        <name>S-adenosyl-L-methionine</name>
        <dbReference type="ChEBI" id="CHEBI:59789"/>
    </ligand>
</feature>
<evidence type="ECO:0000256" key="4">
    <source>
        <dbReference type="ARBA" id="ARBA00022679"/>
    </source>
</evidence>
<comment type="catalytic activity">
    <reaction evidence="1 7">
        <text>guanosine(46) in tRNA + S-adenosyl-L-methionine = N(7)-methylguanosine(46) in tRNA + S-adenosyl-L-homocysteine</text>
        <dbReference type="Rhea" id="RHEA:42708"/>
        <dbReference type="Rhea" id="RHEA-COMP:10188"/>
        <dbReference type="Rhea" id="RHEA-COMP:10189"/>
        <dbReference type="ChEBI" id="CHEBI:57856"/>
        <dbReference type="ChEBI" id="CHEBI:59789"/>
        <dbReference type="ChEBI" id="CHEBI:74269"/>
        <dbReference type="ChEBI" id="CHEBI:74480"/>
        <dbReference type="EC" id="2.1.1.33"/>
    </reaction>
</comment>
<dbReference type="GO" id="GO:0043527">
    <property type="term" value="C:tRNA methyltransferase complex"/>
    <property type="evidence" value="ECO:0007669"/>
    <property type="project" value="TreeGrafter"/>
</dbReference>
<evidence type="ECO:0000256" key="5">
    <source>
        <dbReference type="ARBA" id="ARBA00022691"/>
    </source>
</evidence>
<dbReference type="KEGG" id="ptf:PROFFT_A_05460"/>
<comment type="caution">
    <text evidence="7">Lacks conserved residue(s) required for the propagation of feature annotation.</text>
</comment>
<dbReference type="GO" id="GO:0008176">
    <property type="term" value="F:tRNA (guanine(46)-N7)-methyltransferase activity"/>
    <property type="evidence" value="ECO:0007669"/>
    <property type="project" value="UniProtKB-UniRule"/>
</dbReference>
<dbReference type="InterPro" id="IPR055361">
    <property type="entry name" value="tRNA_methyltr_TrmB_bact"/>
</dbReference>